<dbReference type="AlphaFoldDB" id="A0A1G6GGW0"/>
<evidence type="ECO:0000313" key="2">
    <source>
        <dbReference type="Proteomes" id="UP000199452"/>
    </source>
</evidence>
<reference evidence="1 2" key="1">
    <citation type="submission" date="2016-09" db="EMBL/GenBank/DDBJ databases">
        <authorList>
            <person name="Capua I."/>
            <person name="De Benedictis P."/>
            <person name="Joannis T."/>
            <person name="Lombin L.H."/>
            <person name="Cattoli G."/>
        </authorList>
    </citation>
    <scope>NUCLEOTIDE SEQUENCE [LARGE SCALE GENOMIC DNA]</scope>
    <source>
        <strain evidence="1 2">A7P-90m</strain>
    </source>
</reference>
<dbReference type="EMBL" id="FMYP01000001">
    <property type="protein sequence ID" value="SDB81063.1"/>
    <property type="molecule type" value="Genomic_DNA"/>
</dbReference>
<protein>
    <submittedName>
        <fullName evidence="1">Uncharacterized protein</fullName>
    </submittedName>
</protein>
<name>A0A1G6GGW0_9BACT</name>
<evidence type="ECO:0000313" key="1">
    <source>
        <dbReference type="EMBL" id="SDB81063.1"/>
    </source>
</evidence>
<dbReference type="Proteomes" id="UP000199452">
    <property type="component" value="Unassembled WGS sequence"/>
</dbReference>
<keyword evidence="2" id="KW-1185">Reference proteome</keyword>
<accession>A0A1G6GGW0</accession>
<sequence length="91" mass="10976">MDLEKNVVVLQFSVKDFGRREVFLHFGARSEVVHHLIFHHRPNYTQIIQMASHVYRMSYAMRTYDPCWGRIPRTHIYYKHKTSLRSRITLG</sequence>
<proteinExistence type="predicted"/>
<gene>
    <name evidence="1" type="ORF">SAMN05216323_100121</name>
</gene>
<organism evidence="1 2">
    <name type="scientific">Williamwhitmania taraxaci</name>
    <dbReference type="NCBI Taxonomy" id="1640674"/>
    <lineage>
        <taxon>Bacteria</taxon>
        <taxon>Pseudomonadati</taxon>
        <taxon>Bacteroidota</taxon>
        <taxon>Bacteroidia</taxon>
        <taxon>Bacteroidales</taxon>
        <taxon>Williamwhitmaniaceae</taxon>
        <taxon>Williamwhitmania</taxon>
    </lineage>
</organism>